<reference evidence="1" key="1">
    <citation type="submission" date="2019-10" db="EMBL/GenBank/DDBJ databases">
        <authorList>
            <person name="Soares A.E.R."/>
            <person name="Aleixo A."/>
            <person name="Schneider P."/>
            <person name="Miyaki C.Y."/>
            <person name="Schneider M.P."/>
            <person name="Mello C."/>
            <person name="Vasconcelos A.T.R."/>
        </authorList>
    </citation>
    <scope>NUCLEOTIDE SEQUENCE</scope>
    <source>
        <tissue evidence="1">Muscle</tissue>
    </source>
</reference>
<dbReference type="Proteomes" id="UP001145742">
    <property type="component" value="Unassembled WGS sequence"/>
</dbReference>
<organism evidence="1 2">
    <name type="scientific">Willisornis vidua</name>
    <name type="common">Xingu scale-backed antbird</name>
    <dbReference type="NCBI Taxonomy" id="1566151"/>
    <lineage>
        <taxon>Eukaryota</taxon>
        <taxon>Metazoa</taxon>
        <taxon>Chordata</taxon>
        <taxon>Craniata</taxon>
        <taxon>Vertebrata</taxon>
        <taxon>Euteleostomi</taxon>
        <taxon>Archelosauria</taxon>
        <taxon>Archosauria</taxon>
        <taxon>Dinosauria</taxon>
        <taxon>Saurischia</taxon>
        <taxon>Theropoda</taxon>
        <taxon>Coelurosauria</taxon>
        <taxon>Aves</taxon>
        <taxon>Neognathae</taxon>
        <taxon>Neoaves</taxon>
        <taxon>Telluraves</taxon>
        <taxon>Australaves</taxon>
        <taxon>Passeriformes</taxon>
        <taxon>Thamnophilidae</taxon>
        <taxon>Willisornis</taxon>
    </lineage>
</organism>
<dbReference type="EMBL" id="WHWB01033783">
    <property type="protein sequence ID" value="KAJ7417138.1"/>
    <property type="molecule type" value="Genomic_DNA"/>
</dbReference>
<name>A0ABQ9D8U5_9PASS</name>
<accession>A0ABQ9D8U5</accession>
<evidence type="ECO:0000313" key="2">
    <source>
        <dbReference type="Proteomes" id="UP001145742"/>
    </source>
</evidence>
<evidence type="ECO:0000313" key="1">
    <source>
        <dbReference type="EMBL" id="KAJ7417138.1"/>
    </source>
</evidence>
<proteinExistence type="predicted"/>
<comment type="caution">
    <text evidence="1">The sequence shown here is derived from an EMBL/GenBank/DDBJ whole genome shotgun (WGS) entry which is preliminary data.</text>
</comment>
<sequence length="145" mass="15977">MADPQFSGALCAKLPATAHKGKELAKWLYSAHQSFGNFKGKMTQRRESVNEATKDLKGEVGWLLEQQYLMVTSNKYNGPTATLGCSRADPCYLPNQHSHIPVISCSTISALPLSWPSSLKAKEAQTRLTAPWDAKFSPLNKHTTD</sequence>
<gene>
    <name evidence="1" type="ORF">WISP_66531</name>
</gene>
<keyword evidence="2" id="KW-1185">Reference proteome</keyword>
<protein>
    <submittedName>
        <fullName evidence="1">Uncharacterized protein</fullName>
    </submittedName>
</protein>